<comment type="caution">
    <text evidence="6">The sequence shown here is derived from an EMBL/GenBank/DDBJ whole genome shotgun (WGS) entry which is preliminary data.</text>
</comment>
<organism evidence="6 7">
    <name type="scientific">Litchfieldella qijiaojingensis</name>
    <dbReference type="NCBI Taxonomy" id="980347"/>
    <lineage>
        <taxon>Bacteria</taxon>
        <taxon>Pseudomonadati</taxon>
        <taxon>Pseudomonadota</taxon>
        <taxon>Gammaproteobacteria</taxon>
        <taxon>Oceanospirillales</taxon>
        <taxon>Halomonadaceae</taxon>
        <taxon>Litchfieldella</taxon>
    </lineage>
</organism>
<dbReference type="EMBL" id="BMXS01000026">
    <property type="protein sequence ID" value="GGY06515.1"/>
    <property type="molecule type" value="Genomic_DNA"/>
</dbReference>
<dbReference type="Gene3D" id="3.30.470.20">
    <property type="entry name" value="ATP-grasp fold, B domain"/>
    <property type="match status" value="1"/>
</dbReference>
<dbReference type="PROSITE" id="PS50975">
    <property type="entry name" value="ATP_GRASP"/>
    <property type="match status" value="1"/>
</dbReference>
<evidence type="ECO:0000259" key="5">
    <source>
        <dbReference type="PROSITE" id="PS50975"/>
    </source>
</evidence>
<dbReference type="Pfam" id="PF18603">
    <property type="entry name" value="LAL_C2"/>
    <property type="match status" value="1"/>
</dbReference>
<dbReference type="PANTHER" id="PTHR43585">
    <property type="entry name" value="FUMIPYRROLE BIOSYNTHESIS PROTEIN C"/>
    <property type="match status" value="1"/>
</dbReference>
<dbReference type="PANTHER" id="PTHR43585:SF2">
    <property type="entry name" value="ATP-GRASP ENZYME FSQD"/>
    <property type="match status" value="1"/>
</dbReference>
<dbReference type="Proteomes" id="UP000653056">
    <property type="component" value="Unassembled WGS sequence"/>
</dbReference>
<evidence type="ECO:0000313" key="7">
    <source>
        <dbReference type="Proteomes" id="UP000653056"/>
    </source>
</evidence>
<evidence type="ECO:0000313" key="6">
    <source>
        <dbReference type="EMBL" id="GGY06515.1"/>
    </source>
</evidence>
<evidence type="ECO:0000256" key="4">
    <source>
        <dbReference type="PROSITE-ProRule" id="PRU00409"/>
    </source>
</evidence>
<keyword evidence="2 4" id="KW-0547">Nucleotide-binding</keyword>
<dbReference type="InterPro" id="IPR040570">
    <property type="entry name" value="LAL_C2"/>
</dbReference>
<evidence type="ECO:0000256" key="1">
    <source>
        <dbReference type="ARBA" id="ARBA00022598"/>
    </source>
</evidence>
<feature type="domain" description="ATP-grasp" evidence="5">
    <location>
        <begin position="111"/>
        <end position="309"/>
    </location>
</feature>
<protein>
    <recommendedName>
        <fullName evidence="5">ATP-grasp domain-containing protein</fullName>
    </recommendedName>
</protein>
<dbReference type="InterPro" id="IPR011761">
    <property type="entry name" value="ATP-grasp"/>
</dbReference>
<keyword evidence="1" id="KW-0436">Ligase</keyword>
<reference evidence="7" key="1">
    <citation type="journal article" date="2019" name="Int. J. Syst. Evol. Microbiol.">
        <title>The Global Catalogue of Microorganisms (GCM) 10K type strain sequencing project: providing services to taxonomists for standard genome sequencing and annotation.</title>
        <authorList>
            <consortium name="The Broad Institute Genomics Platform"/>
            <consortium name="The Broad Institute Genome Sequencing Center for Infectious Disease"/>
            <person name="Wu L."/>
            <person name="Ma J."/>
        </authorList>
    </citation>
    <scope>NUCLEOTIDE SEQUENCE [LARGE SCALE GENOMIC DNA]</scope>
    <source>
        <strain evidence="7">KCTC 22228</strain>
    </source>
</reference>
<dbReference type="InterPro" id="IPR016185">
    <property type="entry name" value="PreATP-grasp_dom_sf"/>
</dbReference>
<accession>A0ABQ2Z876</accession>
<gene>
    <name evidence="6" type="ORF">GCM10007160_37590</name>
</gene>
<dbReference type="SUPFAM" id="SSF52440">
    <property type="entry name" value="PreATP-grasp domain"/>
    <property type="match status" value="1"/>
</dbReference>
<keyword evidence="3 4" id="KW-0067">ATP-binding</keyword>
<dbReference type="InterPro" id="IPR052032">
    <property type="entry name" value="ATP-dep_AA_Ligase"/>
</dbReference>
<evidence type="ECO:0000256" key="3">
    <source>
        <dbReference type="ARBA" id="ARBA00022840"/>
    </source>
</evidence>
<dbReference type="Gene3D" id="3.40.50.20">
    <property type="match status" value="1"/>
</dbReference>
<name>A0ABQ2Z876_9GAMM</name>
<sequence>MNTNAETLMILGSGLMQKSAYMQAKELGLNIVGVDPGDKACCKKIADIYYDYDLGDISKLKDVVNKHSVTGVMTLAADYPISSIGQLNDEYGFSGISYEVAKIVTNKSKMREVVKKFNVKCPKWTLVANINNLCDFDFDINKTSPIIVKPVDSSGGRGVTFLNKGSEVFLMEEAIRYANNFSKAGQVIVEEFVSGSEFSAETVTFQGVTQIISITEKITSQEPYFMEIGHNVPYQFDEIENKVVEFFIEKVIQATGINNSPAHIEFKMRDGEPVLIEVGARLGGGFITTDLVPLATGYNMVSAAIMLSLGRKPELQKTLHRAASIRFFIPSPGCIKSIKGFSDVKNINGVSSIFCDYKIGEIIPVIRDASGRKAYIIGVAESLEDVKFLLDTAASSILIET</sequence>
<evidence type="ECO:0000256" key="2">
    <source>
        <dbReference type="ARBA" id="ARBA00022741"/>
    </source>
</evidence>
<dbReference type="Pfam" id="PF13535">
    <property type="entry name" value="ATP-grasp_4"/>
    <property type="match status" value="1"/>
</dbReference>
<keyword evidence="7" id="KW-1185">Reference proteome</keyword>
<proteinExistence type="predicted"/>
<dbReference type="SUPFAM" id="SSF56059">
    <property type="entry name" value="Glutathione synthetase ATP-binding domain-like"/>
    <property type="match status" value="1"/>
</dbReference>
<dbReference type="RefSeq" id="WP_189471977.1">
    <property type="nucleotide sequence ID" value="NZ_BMXS01000026.1"/>
</dbReference>